<evidence type="ECO:0000313" key="1">
    <source>
        <dbReference type="EMBL" id="VDD10084.1"/>
    </source>
</evidence>
<accession>A0A3P6CAM2</accession>
<gene>
    <name evidence="1" type="ORF">BOLC4T25476H</name>
</gene>
<dbReference type="EMBL" id="LR031873">
    <property type="protein sequence ID" value="VDD10084.1"/>
    <property type="molecule type" value="Genomic_DNA"/>
</dbReference>
<name>A0A3P6CAM2_BRAOL</name>
<sequence length="50" mass="5877">MSCKARHRQKLKHIPLLRLKLAVAVSLSPSPWKLKTSEKKNLIFLFFLLF</sequence>
<protein>
    <submittedName>
        <fullName evidence="1">Uncharacterized protein</fullName>
    </submittedName>
</protein>
<reference evidence="1" key="1">
    <citation type="submission" date="2018-11" db="EMBL/GenBank/DDBJ databases">
        <authorList>
            <consortium name="Genoscope - CEA"/>
            <person name="William W."/>
        </authorList>
    </citation>
    <scope>NUCLEOTIDE SEQUENCE</scope>
</reference>
<dbReference type="AlphaFoldDB" id="A0A3P6CAM2"/>
<organism evidence="1">
    <name type="scientific">Brassica oleracea</name>
    <name type="common">Wild cabbage</name>
    <dbReference type="NCBI Taxonomy" id="3712"/>
    <lineage>
        <taxon>Eukaryota</taxon>
        <taxon>Viridiplantae</taxon>
        <taxon>Streptophyta</taxon>
        <taxon>Embryophyta</taxon>
        <taxon>Tracheophyta</taxon>
        <taxon>Spermatophyta</taxon>
        <taxon>Magnoliopsida</taxon>
        <taxon>eudicotyledons</taxon>
        <taxon>Gunneridae</taxon>
        <taxon>Pentapetalae</taxon>
        <taxon>rosids</taxon>
        <taxon>malvids</taxon>
        <taxon>Brassicales</taxon>
        <taxon>Brassicaceae</taxon>
        <taxon>Brassiceae</taxon>
        <taxon>Brassica</taxon>
    </lineage>
</organism>
<proteinExistence type="predicted"/>